<keyword evidence="3" id="KW-0862">Zinc</keyword>
<evidence type="ECO:0000256" key="4">
    <source>
        <dbReference type="PROSITE-ProRule" id="PRU00027"/>
    </source>
</evidence>
<evidence type="ECO:0000256" key="2">
    <source>
        <dbReference type="ARBA" id="ARBA00022771"/>
    </source>
</evidence>
<dbReference type="Pfam" id="PF02892">
    <property type="entry name" value="zf-BED"/>
    <property type="match status" value="1"/>
</dbReference>
<evidence type="ECO:0000313" key="7">
    <source>
        <dbReference type="EMBL" id="JAP98896.1"/>
    </source>
</evidence>
<dbReference type="SMART" id="SM00614">
    <property type="entry name" value="ZnF_BED"/>
    <property type="match status" value="1"/>
</dbReference>
<dbReference type="InterPro" id="IPR003656">
    <property type="entry name" value="Znf_BED"/>
</dbReference>
<dbReference type="GO" id="GO:0003677">
    <property type="term" value="F:DNA binding"/>
    <property type="evidence" value="ECO:0007669"/>
    <property type="project" value="InterPro"/>
</dbReference>
<gene>
    <name evidence="7" type="ORF">g.72986</name>
</gene>
<keyword evidence="1" id="KW-0479">Metal-binding</keyword>
<evidence type="ECO:0000256" key="1">
    <source>
        <dbReference type="ARBA" id="ARBA00022723"/>
    </source>
</evidence>
<evidence type="ECO:0000256" key="3">
    <source>
        <dbReference type="ARBA" id="ARBA00022833"/>
    </source>
</evidence>
<organism evidence="7">
    <name type="scientific">Lygus hesperus</name>
    <name type="common">Western plant bug</name>
    <dbReference type="NCBI Taxonomy" id="30085"/>
    <lineage>
        <taxon>Eukaryota</taxon>
        <taxon>Metazoa</taxon>
        <taxon>Ecdysozoa</taxon>
        <taxon>Arthropoda</taxon>
        <taxon>Hexapoda</taxon>
        <taxon>Insecta</taxon>
        <taxon>Pterygota</taxon>
        <taxon>Neoptera</taxon>
        <taxon>Paraneoptera</taxon>
        <taxon>Hemiptera</taxon>
        <taxon>Heteroptera</taxon>
        <taxon>Panheteroptera</taxon>
        <taxon>Cimicomorpha</taxon>
        <taxon>Miridae</taxon>
        <taxon>Mirini</taxon>
        <taxon>Lygus</taxon>
    </lineage>
</organism>
<dbReference type="EMBL" id="GDHC01019732">
    <property type="protein sequence ID" value="JAP98896.1"/>
    <property type="molecule type" value="Transcribed_RNA"/>
</dbReference>
<dbReference type="AlphaFoldDB" id="A0A146KUS7"/>
<dbReference type="GO" id="GO:0008270">
    <property type="term" value="F:zinc ion binding"/>
    <property type="evidence" value="ECO:0007669"/>
    <property type="project" value="UniProtKB-KW"/>
</dbReference>
<evidence type="ECO:0000259" key="6">
    <source>
        <dbReference type="PROSITE" id="PS50808"/>
    </source>
</evidence>
<accession>A0A146KUS7</accession>
<dbReference type="SUPFAM" id="SSF57667">
    <property type="entry name" value="beta-beta-alpha zinc fingers"/>
    <property type="match status" value="1"/>
</dbReference>
<feature type="region of interest" description="Disordered" evidence="5">
    <location>
        <begin position="103"/>
        <end position="126"/>
    </location>
</feature>
<reference evidence="7" key="1">
    <citation type="journal article" date="2016" name="Gigascience">
        <title>De novo construction of an expanded transcriptome assembly for the western tarnished plant bug, Lygus hesperus.</title>
        <authorList>
            <person name="Tassone E.E."/>
            <person name="Geib S.M."/>
            <person name="Hall B."/>
            <person name="Fabrick J.A."/>
            <person name="Brent C.S."/>
            <person name="Hull J.J."/>
        </authorList>
    </citation>
    <scope>NUCLEOTIDE SEQUENCE</scope>
</reference>
<feature type="domain" description="BED-type" evidence="6">
    <location>
        <begin position="10"/>
        <end position="62"/>
    </location>
</feature>
<protein>
    <recommendedName>
        <fullName evidence="6">BED-type domain-containing protein</fullName>
    </recommendedName>
</protein>
<keyword evidence="2 4" id="KW-0863">Zinc-finger</keyword>
<dbReference type="InterPro" id="IPR036236">
    <property type="entry name" value="Znf_C2H2_sf"/>
</dbReference>
<name>A0A146KUS7_LYGHE</name>
<proteinExistence type="predicted"/>
<evidence type="ECO:0000256" key="5">
    <source>
        <dbReference type="SAM" id="MobiDB-lite"/>
    </source>
</evidence>
<dbReference type="PROSITE" id="PS50808">
    <property type="entry name" value="ZF_BED"/>
    <property type="match status" value="1"/>
</dbReference>
<sequence>MSGTKQPPKKKRSPMWNYFDALDGYYACCKICRSKVNFRSTTFNLKRHLTAKHQHVNLSDEEIGTTEEDPRECLKEFITLENPDTVEEEVKFIVIGEGGEEALRDNDTEWTPPKKMLRKSSTPATKKVKPELISSNGVDYLIYTHEQPPQRTPQPQVLTKVQAMPQRPPISTATTSRTAPPPEEDEFSCFARFLSKRIRALKDPYWQSCAINEINSALHKVEMRRYEPPRNPLGSDLSVQTDPLADHVSHVVSHVDHVEQRIVEEIVEDVVV</sequence>